<name>A0A9R1UFJ6_LACSA</name>
<gene>
    <name evidence="1" type="ORF">LSAT_V11C900497950</name>
</gene>
<comment type="caution">
    <text evidence="1">The sequence shown here is derived from an EMBL/GenBank/DDBJ whole genome shotgun (WGS) entry which is preliminary data.</text>
</comment>
<evidence type="ECO:0000313" key="2">
    <source>
        <dbReference type="Proteomes" id="UP000235145"/>
    </source>
</evidence>
<proteinExistence type="predicted"/>
<accession>A0A9R1UFJ6</accession>
<dbReference type="AlphaFoldDB" id="A0A9R1UFJ6"/>
<dbReference type="PANTHER" id="PTHR47481">
    <property type="match status" value="1"/>
</dbReference>
<evidence type="ECO:0000313" key="1">
    <source>
        <dbReference type="EMBL" id="KAJ0186153.1"/>
    </source>
</evidence>
<dbReference type="Proteomes" id="UP000235145">
    <property type="component" value="Unassembled WGS sequence"/>
</dbReference>
<dbReference type="PANTHER" id="PTHR47481:SF40">
    <property type="entry name" value="RETROTRANSPOSON GAG DOMAIN-CONTAINING PROTEIN"/>
    <property type="match status" value="1"/>
</dbReference>
<reference evidence="1 2" key="1">
    <citation type="journal article" date="2017" name="Nat. Commun.">
        <title>Genome assembly with in vitro proximity ligation data and whole-genome triplication in lettuce.</title>
        <authorList>
            <person name="Reyes-Chin-Wo S."/>
            <person name="Wang Z."/>
            <person name="Yang X."/>
            <person name="Kozik A."/>
            <person name="Arikit S."/>
            <person name="Song C."/>
            <person name="Xia L."/>
            <person name="Froenicke L."/>
            <person name="Lavelle D.O."/>
            <person name="Truco M.J."/>
            <person name="Xia R."/>
            <person name="Zhu S."/>
            <person name="Xu C."/>
            <person name="Xu H."/>
            <person name="Xu X."/>
            <person name="Cox K."/>
            <person name="Korf I."/>
            <person name="Meyers B.C."/>
            <person name="Michelmore R.W."/>
        </authorList>
    </citation>
    <scope>NUCLEOTIDE SEQUENCE [LARGE SCALE GENOMIC DNA]</scope>
    <source>
        <strain evidence="2">cv. Salinas</strain>
        <tissue evidence="1">Seedlings</tissue>
    </source>
</reference>
<organism evidence="1 2">
    <name type="scientific">Lactuca sativa</name>
    <name type="common">Garden lettuce</name>
    <dbReference type="NCBI Taxonomy" id="4236"/>
    <lineage>
        <taxon>Eukaryota</taxon>
        <taxon>Viridiplantae</taxon>
        <taxon>Streptophyta</taxon>
        <taxon>Embryophyta</taxon>
        <taxon>Tracheophyta</taxon>
        <taxon>Spermatophyta</taxon>
        <taxon>Magnoliopsida</taxon>
        <taxon>eudicotyledons</taxon>
        <taxon>Gunneridae</taxon>
        <taxon>Pentapetalae</taxon>
        <taxon>asterids</taxon>
        <taxon>campanulids</taxon>
        <taxon>Asterales</taxon>
        <taxon>Asteraceae</taxon>
        <taxon>Cichorioideae</taxon>
        <taxon>Cichorieae</taxon>
        <taxon>Lactucinae</taxon>
        <taxon>Lactuca</taxon>
    </lineage>
</organism>
<sequence length="292" mass="33265">MYFIVLFHIISPDYMEVAIMGKDDVGSSEVKVTTLHPTHIVTNIQTKIRTLDGTNVIYSSWKKFVWRLEIDALVLQWVYNTLSNELMVRILESDTTTIDARNKLKAKFINNKGSSVAALEQEFSNLNLVAFSPMEAYCRKLKDLANLLGDVDNPAAEARLILQMVRRLPPEFDITGEYINQSSPSWQMARSIWNNTEKPLYKIKLTLFLLLLLQSIDHHQTLSLVNMVKLPSITTIRAVAVDVQFFADMTEVSRDVEVMATKNGTKEINEINKVGTTHNHEICCPHHTLLMD</sequence>
<protein>
    <submittedName>
        <fullName evidence="1">Uncharacterized protein</fullName>
    </submittedName>
</protein>
<keyword evidence="2" id="KW-1185">Reference proteome</keyword>
<dbReference type="Pfam" id="PF14223">
    <property type="entry name" value="Retrotran_gag_2"/>
    <property type="match status" value="1"/>
</dbReference>
<dbReference type="EMBL" id="NBSK02000009">
    <property type="protein sequence ID" value="KAJ0186153.1"/>
    <property type="molecule type" value="Genomic_DNA"/>
</dbReference>